<dbReference type="Pfam" id="PF01796">
    <property type="entry name" value="OB_ChsH2_C"/>
    <property type="match status" value="1"/>
</dbReference>
<dbReference type="InterPro" id="IPR052513">
    <property type="entry name" value="Thioester_dehydratase-like"/>
</dbReference>
<protein>
    <recommendedName>
        <fullName evidence="5">DNA-binding protein</fullName>
    </recommendedName>
</protein>
<gene>
    <name evidence="3" type="ORF">FHU31_004306</name>
</gene>
<dbReference type="InterPro" id="IPR022002">
    <property type="entry name" value="ChsH2_Znr"/>
</dbReference>
<keyword evidence="4" id="KW-1185">Reference proteome</keyword>
<evidence type="ECO:0000259" key="1">
    <source>
        <dbReference type="Pfam" id="PF01796"/>
    </source>
</evidence>
<evidence type="ECO:0000259" key="2">
    <source>
        <dbReference type="Pfam" id="PF12172"/>
    </source>
</evidence>
<evidence type="ECO:0000313" key="3">
    <source>
        <dbReference type="EMBL" id="NIH97316.1"/>
    </source>
</evidence>
<organism evidence="3 4">
    <name type="scientific">Mycolicibacterium fluoranthenivorans</name>
    <dbReference type="NCBI Taxonomy" id="258505"/>
    <lineage>
        <taxon>Bacteria</taxon>
        <taxon>Bacillati</taxon>
        <taxon>Actinomycetota</taxon>
        <taxon>Actinomycetes</taxon>
        <taxon>Mycobacteriales</taxon>
        <taxon>Mycobacteriaceae</taxon>
        <taxon>Mycolicibacterium</taxon>
    </lineage>
</organism>
<accession>A0A7X5ZEM6</accession>
<feature type="domain" description="ChsH2 rubredoxin-like zinc ribbon" evidence="2">
    <location>
        <begin position="22"/>
        <end position="57"/>
    </location>
</feature>
<sequence>MEVPSGPHRPTVDTDTDTEAWWTAVQDRTLMVHTCGSCGQRSLYVRPFCPHCWSEDVQLTPASGHARLYTWTVIRQNAAPFDATPYVVAMVDLTDGPRLMTVIQDCDIDDLRAGMELAVAYRDDDDGFVVPVFVPAPGVTTPG</sequence>
<evidence type="ECO:0000313" key="4">
    <source>
        <dbReference type="Proteomes" id="UP000547444"/>
    </source>
</evidence>
<dbReference type="SUPFAM" id="SSF50249">
    <property type="entry name" value="Nucleic acid-binding proteins"/>
    <property type="match status" value="1"/>
</dbReference>
<proteinExistence type="predicted"/>
<name>A0A7X5ZEM6_9MYCO</name>
<dbReference type="RefSeq" id="WP_167162196.1">
    <property type="nucleotide sequence ID" value="NZ_JAANOW010000002.1"/>
</dbReference>
<dbReference type="EMBL" id="JAANOW010000002">
    <property type="protein sequence ID" value="NIH97316.1"/>
    <property type="molecule type" value="Genomic_DNA"/>
</dbReference>
<dbReference type="Pfam" id="PF12172">
    <property type="entry name" value="zf-ChsH2"/>
    <property type="match status" value="1"/>
</dbReference>
<dbReference type="InterPro" id="IPR002878">
    <property type="entry name" value="ChsH2_C"/>
</dbReference>
<dbReference type="Proteomes" id="UP000547444">
    <property type="component" value="Unassembled WGS sequence"/>
</dbReference>
<dbReference type="Gene3D" id="6.10.30.10">
    <property type="match status" value="1"/>
</dbReference>
<dbReference type="InterPro" id="IPR012340">
    <property type="entry name" value="NA-bd_OB-fold"/>
</dbReference>
<dbReference type="PANTHER" id="PTHR34075">
    <property type="entry name" value="BLR3430 PROTEIN"/>
    <property type="match status" value="1"/>
</dbReference>
<dbReference type="AlphaFoldDB" id="A0A7X5ZEM6"/>
<reference evidence="3 4" key="1">
    <citation type="submission" date="2020-03" db="EMBL/GenBank/DDBJ databases">
        <title>Sequencing the genomes of 1000 actinobacteria strains.</title>
        <authorList>
            <person name="Klenk H.-P."/>
        </authorList>
    </citation>
    <scope>NUCLEOTIDE SEQUENCE [LARGE SCALE GENOMIC DNA]</scope>
    <source>
        <strain evidence="3 4">DSM 44556</strain>
    </source>
</reference>
<evidence type="ECO:0008006" key="5">
    <source>
        <dbReference type="Google" id="ProtNLM"/>
    </source>
</evidence>
<dbReference type="PANTHER" id="PTHR34075:SF5">
    <property type="entry name" value="BLR3430 PROTEIN"/>
    <property type="match status" value="1"/>
</dbReference>
<comment type="caution">
    <text evidence="3">The sequence shown here is derived from an EMBL/GenBank/DDBJ whole genome shotgun (WGS) entry which is preliminary data.</text>
</comment>
<feature type="domain" description="ChsH2 C-terminal OB-fold" evidence="1">
    <location>
        <begin position="61"/>
        <end position="121"/>
    </location>
</feature>